<dbReference type="RefSeq" id="WP_050448755.1">
    <property type="nucleotide sequence ID" value="NZ_CADIJQ010000017.1"/>
</dbReference>
<sequence length="62" mass="6677">MTKFISLLASSVLTILGSIFAATAILKGEEGLGAVAMAILALLFKLEAELPEFKDAIRQRRQ</sequence>
<evidence type="ECO:0000313" key="3">
    <source>
        <dbReference type="Proteomes" id="UP000494269"/>
    </source>
</evidence>
<feature type="transmembrane region" description="Helical" evidence="1">
    <location>
        <begin position="31"/>
        <end position="48"/>
    </location>
</feature>
<name>A0A6S7AZ25_9BURK</name>
<dbReference type="AlphaFoldDB" id="A0A6S7AZ25"/>
<dbReference type="Proteomes" id="UP000494269">
    <property type="component" value="Unassembled WGS sequence"/>
</dbReference>
<gene>
    <name evidence="2" type="ORF">LMG3441_05962</name>
</gene>
<evidence type="ECO:0000256" key="1">
    <source>
        <dbReference type="SAM" id="Phobius"/>
    </source>
</evidence>
<dbReference type="EMBL" id="CADIJQ010000017">
    <property type="protein sequence ID" value="CAB3743239.1"/>
    <property type="molecule type" value="Genomic_DNA"/>
</dbReference>
<evidence type="ECO:0000313" key="2">
    <source>
        <dbReference type="EMBL" id="CAB3743239.1"/>
    </source>
</evidence>
<keyword evidence="1" id="KW-1133">Transmembrane helix</keyword>
<protein>
    <submittedName>
        <fullName evidence="2">Uncharacterized protein</fullName>
    </submittedName>
</protein>
<accession>A0A6S7AZ25</accession>
<proteinExistence type="predicted"/>
<keyword evidence="1" id="KW-0472">Membrane</keyword>
<reference evidence="2 3" key="1">
    <citation type="submission" date="2020-04" db="EMBL/GenBank/DDBJ databases">
        <authorList>
            <person name="De Canck E."/>
        </authorList>
    </citation>
    <scope>NUCLEOTIDE SEQUENCE [LARGE SCALE GENOMIC DNA]</scope>
    <source>
        <strain evidence="2 3">LMG 3441</strain>
    </source>
</reference>
<organism evidence="2 3">
    <name type="scientific">Achromobacter kerstersii</name>
    <dbReference type="NCBI Taxonomy" id="1353890"/>
    <lineage>
        <taxon>Bacteria</taxon>
        <taxon>Pseudomonadati</taxon>
        <taxon>Pseudomonadota</taxon>
        <taxon>Betaproteobacteria</taxon>
        <taxon>Burkholderiales</taxon>
        <taxon>Alcaligenaceae</taxon>
        <taxon>Achromobacter</taxon>
    </lineage>
</organism>
<keyword evidence="1" id="KW-0812">Transmembrane</keyword>
<keyword evidence="3" id="KW-1185">Reference proteome</keyword>